<comment type="caution">
    <text evidence="2">The sequence shown here is derived from an EMBL/GenBank/DDBJ whole genome shotgun (WGS) entry which is preliminary data.</text>
</comment>
<dbReference type="Gene3D" id="2.60.40.640">
    <property type="match status" value="1"/>
</dbReference>
<evidence type="ECO:0000313" key="2">
    <source>
        <dbReference type="EMBL" id="VEL14217.1"/>
    </source>
</evidence>
<protein>
    <recommendedName>
        <fullName evidence="4">Arrestin C-terminal-like domain-containing protein</fullName>
    </recommendedName>
</protein>
<gene>
    <name evidence="2" type="ORF">PXEA_LOCUS7657</name>
</gene>
<reference evidence="2" key="1">
    <citation type="submission" date="2018-11" db="EMBL/GenBank/DDBJ databases">
        <authorList>
            <consortium name="Pathogen Informatics"/>
        </authorList>
    </citation>
    <scope>NUCLEOTIDE SEQUENCE</scope>
</reference>
<evidence type="ECO:0000313" key="3">
    <source>
        <dbReference type="Proteomes" id="UP000784294"/>
    </source>
</evidence>
<feature type="compositionally biased region" description="Basic and acidic residues" evidence="1">
    <location>
        <begin position="302"/>
        <end position="317"/>
    </location>
</feature>
<evidence type="ECO:0000256" key="1">
    <source>
        <dbReference type="SAM" id="MobiDB-lite"/>
    </source>
</evidence>
<organism evidence="2 3">
    <name type="scientific">Protopolystoma xenopodis</name>
    <dbReference type="NCBI Taxonomy" id="117903"/>
    <lineage>
        <taxon>Eukaryota</taxon>
        <taxon>Metazoa</taxon>
        <taxon>Spiralia</taxon>
        <taxon>Lophotrochozoa</taxon>
        <taxon>Platyhelminthes</taxon>
        <taxon>Monogenea</taxon>
        <taxon>Polyopisthocotylea</taxon>
        <taxon>Polystomatidea</taxon>
        <taxon>Polystomatidae</taxon>
        <taxon>Protopolystoma</taxon>
    </lineage>
</organism>
<feature type="region of interest" description="Disordered" evidence="1">
    <location>
        <begin position="262"/>
        <end position="330"/>
    </location>
</feature>
<proteinExistence type="predicted"/>
<sequence length="772" mass="87201">MAIHPGDARLPRYKEGKVLPVFRKFSPSKSLGLHLTYRDVWNDAFQLYQRRESDCSTAGKNADCTGRREPPWSPGYKPNHHGKLEGVLHINPWLLEHGLYVYVEVEARYIYTKSELDGFDFNINEVLFSERKLLSPPGCMREGIKCLKEAPADIDSYSVETQMLYAKLGGPTAGDYEKEENITPFGVISGSAFNNRSKHTFVPPTDAIKTSGVPGHPYLTYNYPFYFDISSGPDSLYLKMRRPYRPDVPTRQGLYYEAVFGLGNREEDSDPDTPTTSEDEDVLVDPPMRHPGQPIRKVKKGISHEAKVRQRESDLFHADSSPWRPRQKRGPRDGISWLVRAFAIKSCTDTPKACDIVTLHIRKMTYLPYIISLHWHPPPAASTDYCLAIGPQSGRDAGVITVAAQLDRLIYRPGDQVEVSIKLQNHSVRLIEQITVSMHQCIRCRFWRNRIWRSQICQRRLTPDSLKTRLPLMPGSANNRYRITLNPWPTQARLNRLATGHFDGSVRPSGIPGGNEAWAFGVPRLEGKLYALETPIRHQLVPPCYTHRQVVCPSSMQSLIHQLMKPDETGNLSAGKCDNLDLDPISKCRCRRRSRGRSESKQPPLPSYSVQVNDEDRLSDEEMFDEAAAKANQLWPVCRDCSQPTSDRLACLQPVHISYEVMVQVGFLNETTPNALAWDALLLNNTSLGSGMTIDPVGEILGAEGPRVTLPCYLAWTEPQPENPVPVANYNVDQRQHFGSDIKNEHKMWEPSLGKGFYITKTHPVATCKTGM</sequence>
<dbReference type="EMBL" id="CAAALY010020378">
    <property type="protein sequence ID" value="VEL14217.1"/>
    <property type="molecule type" value="Genomic_DNA"/>
</dbReference>
<accession>A0A3S5A3Q6</accession>
<dbReference type="OrthoDB" id="6227903at2759"/>
<dbReference type="InterPro" id="IPR014756">
    <property type="entry name" value="Ig_E-set"/>
</dbReference>
<dbReference type="SUPFAM" id="SSF81296">
    <property type="entry name" value="E set domains"/>
    <property type="match status" value="1"/>
</dbReference>
<evidence type="ECO:0008006" key="4">
    <source>
        <dbReference type="Google" id="ProtNLM"/>
    </source>
</evidence>
<dbReference type="Proteomes" id="UP000784294">
    <property type="component" value="Unassembled WGS sequence"/>
</dbReference>
<name>A0A3S5A3Q6_9PLAT</name>
<dbReference type="InterPro" id="IPR014752">
    <property type="entry name" value="Arrestin-like_C"/>
</dbReference>
<keyword evidence="3" id="KW-1185">Reference proteome</keyword>
<feature type="region of interest" description="Disordered" evidence="1">
    <location>
        <begin position="593"/>
        <end position="615"/>
    </location>
</feature>
<dbReference type="AlphaFoldDB" id="A0A3S5A3Q6"/>
<feature type="compositionally biased region" description="Acidic residues" evidence="1">
    <location>
        <begin position="267"/>
        <end position="283"/>
    </location>
</feature>